<evidence type="ECO:0000313" key="1">
    <source>
        <dbReference type="EMBL" id="ODR93421.1"/>
    </source>
</evidence>
<dbReference type="SUPFAM" id="SSF102405">
    <property type="entry name" value="MCP/YpsA-like"/>
    <property type="match status" value="1"/>
</dbReference>
<dbReference type="OrthoDB" id="283616at2"/>
<dbReference type="STRING" id="1774969.AUC69_04255"/>
<reference evidence="1 2" key="1">
    <citation type="journal article" date="2016" name="Environ. Microbiol.">
        <title>New Methyloceanibacter diversity from North Sea sediments includes methanotroph containing solely the soluble methane monooxygenase.</title>
        <authorList>
            <person name="Vekeman B."/>
            <person name="Kerckhof F.M."/>
            <person name="Cremers G."/>
            <person name="de Vos P."/>
            <person name="Vandamme P."/>
            <person name="Boon N."/>
            <person name="Op den Camp H.J."/>
            <person name="Heylen K."/>
        </authorList>
    </citation>
    <scope>NUCLEOTIDE SEQUENCE [LARGE SCALE GENOMIC DNA]</scope>
    <source>
        <strain evidence="1 2">R-67175</strain>
    </source>
</reference>
<dbReference type="Gene3D" id="3.40.50.450">
    <property type="match status" value="1"/>
</dbReference>
<organism evidence="1 2">
    <name type="scientific">Methyloceanibacter superfactus</name>
    <dbReference type="NCBI Taxonomy" id="1774969"/>
    <lineage>
        <taxon>Bacteria</taxon>
        <taxon>Pseudomonadati</taxon>
        <taxon>Pseudomonadota</taxon>
        <taxon>Alphaproteobacteria</taxon>
        <taxon>Hyphomicrobiales</taxon>
        <taxon>Hyphomicrobiaceae</taxon>
        <taxon>Methyloceanibacter</taxon>
    </lineage>
</organism>
<sequence length="162" mass="16697">MKEAEGLKVISGGQTGVDRAALDAAIEAGIPYAGWCPKGGWAEDCPDPPGLLALYAALRETPESAPERRTAWNVRDSDALMVVTDRAGLAVSKGTALAVSCAEDQGKPYVVVDIDAPNALTKARAWLKARGGGALSIAGPRESEAPGIGAKAKLFLAALLED</sequence>
<gene>
    <name evidence="1" type="ORF">AUC69_04255</name>
</gene>
<evidence type="ECO:0008006" key="3">
    <source>
        <dbReference type="Google" id="ProtNLM"/>
    </source>
</evidence>
<dbReference type="Pfam" id="PF12694">
    <property type="entry name" value="cpYpsA"/>
    <property type="match status" value="1"/>
</dbReference>
<name>A0A1E3VJF4_9HYPH</name>
<dbReference type="AlphaFoldDB" id="A0A1E3VJF4"/>
<evidence type="ECO:0000313" key="2">
    <source>
        <dbReference type="Proteomes" id="UP000094472"/>
    </source>
</evidence>
<protein>
    <recommendedName>
        <fullName evidence="3">Molybdenum cofactor carrier</fullName>
    </recommendedName>
</protein>
<proteinExistence type="predicted"/>
<dbReference type="Proteomes" id="UP000094472">
    <property type="component" value="Unassembled WGS sequence"/>
</dbReference>
<dbReference type="RefSeq" id="WP_069442955.1">
    <property type="nucleotide sequence ID" value="NZ_LPWF01000038.1"/>
</dbReference>
<comment type="caution">
    <text evidence="1">The sequence shown here is derived from an EMBL/GenBank/DDBJ whole genome shotgun (WGS) entry which is preliminary data.</text>
</comment>
<dbReference type="EMBL" id="LPWF01000038">
    <property type="protein sequence ID" value="ODR93421.1"/>
    <property type="molecule type" value="Genomic_DNA"/>
</dbReference>
<dbReference type="InterPro" id="IPR024755">
    <property type="entry name" value="cpYpsA"/>
</dbReference>
<keyword evidence="2" id="KW-1185">Reference proteome</keyword>
<accession>A0A1E3VJF4</accession>